<comment type="caution">
    <text evidence="1">The sequence shown here is derived from an EMBL/GenBank/DDBJ whole genome shotgun (WGS) entry which is preliminary data.</text>
</comment>
<dbReference type="RefSeq" id="WP_021622696.1">
    <property type="nucleotide sequence ID" value="NZ_KE952830.1"/>
</dbReference>
<dbReference type="InterPro" id="IPR023164">
    <property type="entry name" value="YqgQ-like_sf"/>
</dbReference>
<dbReference type="HOGENOM" id="CLU_189250_1_0_9"/>
<keyword evidence="2" id="KW-1185">Reference proteome</keyword>
<evidence type="ECO:0008006" key="3">
    <source>
        <dbReference type="Google" id="ProtNLM"/>
    </source>
</evidence>
<proteinExistence type="predicted"/>
<dbReference type="AlphaFoldDB" id="U1WI25"/>
<reference evidence="1 2" key="1">
    <citation type="submission" date="2013-08" db="EMBL/GenBank/DDBJ databases">
        <authorList>
            <person name="Weinstock G."/>
            <person name="Sodergren E."/>
            <person name="Wylie T."/>
            <person name="Fulton L."/>
            <person name="Fulton R."/>
            <person name="Fronick C."/>
            <person name="O'Laughlin M."/>
            <person name="Godfrey J."/>
            <person name="Miner T."/>
            <person name="Herter B."/>
            <person name="Appelbaum E."/>
            <person name="Cordes M."/>
            <person name="Lek S."/>
            <person name="Wollam A."/>
            <person name="Pepin K.H."/>
            <person name="Palsikar V.B."/>
            <person name="Mitreva M."/>
            <person name="Wilson R.K."/>
        </authorList>
    </citation>
    <scope>NUCLEOTIDE SEQUENCE [LARGE SCALE GENOMIC DNA]</scope>
    <source>
        <strain evidence="1 2">ATCC 12856</strain>
    </source>
</reference>
<dbReference type="Gene3D" id="1.10.287.760">
    <property type="entry name" value="YqgQ-like"/>
    <property type="match status" value="1"/>
</dbReference>
<evidence type="ECO:0000313" key="2">
    <source>
        <dbReference type="Proteomes" id="UP000016511"/>
    </source>
</evidence>
<protein>
    <recommendedName>
        <fullName evidence="3">Cytosolic protein</fullName>
    </recommendedName>
</protein>
<evidence type="ECO:0000313" key="1">
    <source>
        <dbReference type="EMBL" id="ERI08229.1"/>
    </source>
</evidence>
<dbReference type="STRING" id="649747.HMPREF0083_03710"/>
<gene>
    <name evidence="1" type="ORF">HMPREF0083_03710</name>
</gene>
<dbReference type="EMBL" id="AWSJ01000222">
    <property type="protein sequence ID" value="ERI08229.1"/>
    <property type="molecule type" value="Genomic_DNA"/>
</dbReference>
<dbReference type="PATRIC" id="fig|649747.3.peg.3367"/>
<dbReference type="Pfam" id="PF06014">
    <property type="entry name" value="YqgQ-like"/>
    <property type="match status" value="1"/>
</dbReference>
<sequence length="68" mass="8176">MDGINNILDVKALLRRFGIVIYMGDRLTDYEMWEEELRELYQESMIDMEEFRAAMMILQKAKRNDVDV</sequence>
<dbReference type="InterPro" id="IPR009256">
    <property type="entry name" value="YqgQ-like"/>
</dbReference>
<dbReference type="GeneID" id="92840104"/>
<accession>U1WI25</accession>
<organism evidence="1 2">
    <name type="scientific">Aneurinibacillus aneurinilyticus ATCC 12856</name>
    <dbReference type="NCBI Taxonomy" id="649747"/>
    <lineage>
        <taxon>Bacteria</taxon>
        <taxon>Bacillati</taxon>
        <taxon>Bacillota</taxon>
        <taxon>Bacilli</taxon>
        <taxon>Bacillales</taxon>
        <taxon>Paenibacillaceae</taxon>
        <taxon>Aneurinibacillus group</taxon>
        <taxon>Aneurinibacillus</taxon>
    </lineage>
</organism>
<dbReference type="Proteomes" id="UP000016511">
    <property type="component" value="Unassembled WGS sequence"/>
</dbReference>
<dbReference type="eggNOG" id="COG4483">
    <property type="taxonomic scope" value="Bacteria"/>
</dbReference>
<name>U1WI25_ANEAE</name>
<dbReference type="SUPFAM" id="SSF158379">
    <property type="entry name" value="YqgQ-like"/>
    <property type="match status" value="1"/>
</dbReference>